<dbReference type="InterPro" id="IPR011876">
    <property type="entry name" value="IsopentenylPP_isomerase_typ1"/>
</dbReference>
<protein>
    <recommendedName>
        <fullName evidence="3 10">Isopentenyl-diphosphate delta-isomerase</fullName>
        <ecNumber evidence="3 10">5.3.3.2</ecNumber>
    </recommendedName>
</protein>
<evidence type="ECO:0000256" key="11">
    <source>
        <dbReference type="PIRSR" id="PIRSR018427-1"/>
    </source>
</evidence>
<dbReference type="GO" id="GO:0009240">
    <property type="term" value="P:isopentenyl diphosphate biosynthetic process"/>
    <property type="evidence" value="ECO:0007669"/>
    <property type="project" value="TreeGrafter"/>
</dbReference>
<evidence type="ECO:0000256" key="1">
    <source>
        <dbReference type="ARBA" id="ARBA00004826"/>
    </source>
</evidence>
<keyword evidence="6" id="KW-0460">Magnesium</keyword>
<dbReference type="EC" id="5.3.3.2" evidence="3 10"/>
<dbReference type="OrthoDB" id="9809458at2"/>
<evidence type="ECO:0000256" key="2">
    <source>
        <dbReference type="ARBA" id="ARBA00007579"/>
    </source>
</evidence>
<dbReference type="Pfam" id="PF00293">
    <property type="entry name" value="NUDIX"/>
    <property type="match status" value="1"/>
</dbReference>
<name>A0A4Q5LUH9_9BACT</name>
<dbReference type="GO" id="GO:0046872">
    <property type="term" value="F:metal ion binding"/>
    <property type="evidence" value="ECO:0007669"/>
    <property type="project" value="UniProtKB-KW"/>
</dbReference>
<evidence type="ECO:0000256" key="5">
    <source>
        <dbReference type="ARBA" id="ARBA00022723"/>
    </source>
</evidence>
<comment type="similarity">
    <text evidence="2">Belongs to the IPP isomerase type 1 family.</text>
</comment>
<dbReference type="GO" id="GO:0004452">
    <property type="term" value="F:isopentenyl-diphosphate delta-isomerase activity"/>
    <property type="evidence" value="ECO:0007669"/>
    <property type="project" value="UniProtKB-UniRule"/>
</dbReference>
<keyword evidence="9 13" id="KW-0413">Isomerase</keyword>
<keyword evidence="14" id="KW-1185">Reference proteome</keyword>
<dbReference type="InterPro" id="IPR000086">
    <property type="entry name" value="NUDIX_hydrolase_dom"/>
</dbReference>
<feature type="domain" description="Nudix hydrolase" evidence="12">
    <location>
        <begin position="31"/>
        <end position="163"/>
    </location>
</feature>
<evidence type="ECO:0000256" key="4">
    <source>
        <dbReference type="ARBA" id="ARBA00022490"/>
    </source>
</evidence>
<feature type="active site" evidence="11">
    <location>
        <position position="68"/>
    </location>
</feature>
<comment type="caution">
    <text evidence="13">The sequence shown here is derived from an EMBL/GenBank/DDBJ whole genome shotgun (WGS) entry which is preliminary data.</text>
</comment>
<dbReference type="PROSITE" id="PS51462">
    <property type="entry name" value="NUDIX"/>
    <property type="match status" value="1"/>
</dbReference>
<accession>A0A4Q5LUH9</accession>
<evidence type="ECO:0000256" key="10">
    <source>
        <dbReference type="NCBIfam" id="TIGR02150"/>
    </source>
</evidence>
<dbReference type="GO" id="GO:0050992">
    <property type="term" value="P:dimethylallyl diphosphate biosynthetic process"/>
    <property type="evidence" value="ECO:0007669"/>
    <property type="project" value="UniProtKB-UniPathway"/>
</dbReference>
<keyword evidence="7" id="KW-0464">Manganese</keyword>
<keyword evidence="5" id="KW-0479">Metal-binding</keyword>
<dbReference type="EMBL" id="SEWF01000054">
    <property type="protein sequence ID" value="RYU93147.1"/>
    <property type="molecule type" value="Genomic_DNA"/>
</dbReference>
<evidence type="ECO:0000256" key="9">
    <source>
        <dbReference type="ARBA" id="ARBA00023235"/>
    </source>
</evidence>
<dbReference type="AlphaFoldDB" id="A0A4Q5LUH9"/>
<evidence type="ECO:0000256" key="8">
    <source>
        <dbReference type="ARBA" id="ARBA00023229"/>
    </source>
</evidence>
<evidence type="ECO:0000256" key="3">
    <source>
        <dbReference type="ARBA" id="ARBA00012057"/>
    </source>
</evidence>
<evidence type="ECO:0000313" key="14">
    <source>
        <dbReference type="Proteomes" id="UP000293162"/>
    </source>
</evidence>
<proteinExistence type="inferred from homology"/>
<dbReference type="NCBIfam" id="TIGR02150">
    <property type="entry name" value="IPP_isom_1"/>
    <property type="match status" value="1"/>
</dbReference>
<sequence length="181" mass="20895">MSVDTTEIILVNESDEEVGSGEKLWVHQQGLLHRAFSVLIFNDDNELLIHQRALDKYHSGGLWTNTCCGHPNVNEAIKTAAERRLGEEMGFTCDLDFLYKFHYKTAFENQLTENEIDHVFTGTYNDFFEVNPAEVIAYRWVRVADIIEEIANNPESFTFWFKKILKSQAFQAFVAENHVLS</sequence>
<evidence type="ECO:0000313" key="13">
    <source>
        <dbReference type="EMBL" id="RYU93147.1"/>
    </source>
</evidence>
<feature type="active site" evidence="11">
    <location>
        <position position="115"/>
    </location>
</feature>
<dbReference type="PANTHER" id="PTHR10885">
    <property type="entry name" value="ISOPENTENYL-DIPHOSPHATE DELTA-ISOMERASE"/>
    <property type="match status" value="1"/>
</dbReference>
<evidence type="ECO:0000259" key="12">
    <source>
        <dbReference type="PROSITE" id="PS51462"/>
    </source>
</evidence>
<dbReference type="CDD" id="cd02885">
    <property type="entry name" value="NUDIX_IPP_Isomerase"/>
    <property type="match status" value="1"/>
</dbReference>
<dbReference type="InterPro" id="IPR015797">
    <property type="entry name" value="NUDIX_hydrolase-like_dom_sf"/>
</dbReference>
<dbReference type="NCBIfam" id="NF002995">
    <property type="entry name" value="PRK03759.1"/>
    <property type="match status" value="1"/>
</dbReference>
<dbReference type="HAMAP" id="MF_00202">
    <property type="entry name" value="Idi"/>
    <property type="match status" value="1"/>
</dbReference>
<organism evidence="13 14">
    <name type="scientific">Emticicia agri</name>
    <dbReference type="NCBI Taxonomy" id="2492393"/>
    <lineage>
        <taxon>Bacteria</taxon>
        <taxon>Pseudomonadati</taxon>
        <taxon>Bacteroidota</taxon>
        <taxon>Cytophagia</taxon>
        <taxon>Cytophagales</taxon>
        <taxon>Leadbetterellaceae</taxon>
        <taxon>Emticicia</taxon>
    </lineage>
</organism>
<comment type="pathway">
    <text evidence="1">Isoprenoid biosynthesis; dimethylallyl diphosphate biosynthesis; dimethylallyl diphosphate from isopentenyl diphosphate: step 1/1.</text>
</comment>
<dbReference type="PANTHER" id="PTHR10885:SF0">
    <property type="entry name" value="ISOPENTENYL-DIPHOSPHATE DELTA-ISOMERASE"/>
    <property type="match status" value="1"/>
</dbReference>
<dbReference type="PIRSF" id="PIRSF018427">
    <property type="entry name" value="Isopntndiph_ism"/>
    <property type="match status" value="1"/>
</dbReference>
<keyword evidence="4" id="KW-0963">Cytoplasm</keyword>
<evidence type="ECO:0000256" key="6">
    <source>
        <dbReference type="ARBA" id="ARBA00022842"/>
    </source>
</evidence>
<dbReference type="Gene3D" id="3.90.79.10">
    <property type="entry name" value="Nucleoside Triphosphate Pyrophosphohydrolase"/>
    <property type="match status" value="1"/>
</dbReference>
<reference evidence="13 14" key="1">
    <citation type="submission" date="2019-02" db="EMBL/GenBank/DDBJ databases">
        <title>Bacterial novel species Emticicia sp. 17J42-9 isolated from soil.</title>
        <authorList>
            <person name="Jung H.-Y."/>
        </authorList>
    </citation>
    <scope>NUCLEOTIDE SEQUENCE [LARGE SCALE GENOMIC DNA]</scope>
    <source>
        <strain evidence="13 14">17J42-9</strain>
    </source>
</reference>
<keyword evidence="8" id="KW-0414">Isoprene biosynthesis</keyword>
<dbReference type="Proteomes" id="UP000293162">
    <property type="component" value="Unassembled WGS sequence"/>
</dbReference>
<dbReference type="SUPFAM" id="SSF55811">
    <property type="entry name" value="Nudix"/>
    <property type="match status" value="1"/>
</dbReference>
<evidence type="ECO:0000256" key="7">
    <source>
        <dbReference type="ARBA" id="ARBA00023211"/>
    </source>
</evidence>
<gene>
    <name evidence="13" type="ORF">EWM59_23455</name>
</gene>
<dbReference type="UniPathway" id="UPA00059">
    <property type="reaction ID" value="UER00104"/>
</dbReference>
<dbReference type="RefSeq" id="WP_130023690.1">
    <property type="nucleotide sequence ID" value="NZ_SEWF01000054.1"/>
</dbReference>
<dbReference type="GO" id="GO:0005737">
    <property type="term" value="C:cytoplasm"/>
    <property type="evidence" value="ECO:0007669"/>
    <property type="project" value="TreeGrafter"/>
</dbReference>
<dbReference type="InterPro" id="IPR056375">
    <property type="entry name" value="Idi_bact"/>
</dbReference>